<reference evidence="1 2" key="1">
    <citation type="submission" date="2016-08" db="EMBL/GenBank/DDBJ databases">
        <title>A Parts List for Fungal Cellulosomes Revealed by Comparative Genomics.</title>
        <authorList>
            <consortium name="DOE Joint Genome Institute"/>
            <person name="Haitjema C.H."/>
            <person name="Gilmore S.P."/>
            <person name="Henske J.K."/>
            <person name="Solomon K.V."/>
            <person name="De Groot R."/>
            <person name="Kuo A."/>
            <person name="Mondo S.J."/>
            <person name="Salamov A.A."/>
            <person name="Labutti K."/>
            <person name="Zhao Z."/>
            <person name="Chiniquy J."/>
            <person name="Barry K."/>
            <person name="Brewer H.M."/>
            <person name="Purvine S.O."/>
            <person name="Wright A.T."/>
            <person name="Boxma B."/>
            <person name="Van Alen T."/>
            <person name="Hackstein J.H."/>
            <person name="Baker S.E."/>
            <person name="Grigoriev I.V."/>
            <person name="O'Malley M.A."/>
        </authorList>
    </citation>
    <scope>NUCLEOTIDE SEQUENCE [LARGE SCALE GENOMIC DNA]</scope>
    <source>
        <strain evidence="1 2">S4</strain>
    </source>
</reference>
<accession>A0A1Y1WZ83</accession>
<name>A0A1Y1WZ83_9FUNG</name>
<reference evidence="1 2" key="2">
    <citation type="submission" date="2016-08" db="EMBL/GenBank/DDBJ databases">
        <title>Pervasive Adenine N6-methylation of Active Genes in Fungi.</title>
        <authorList>
            <consortium name="DOE Joint Genome Institute"/>
            <person name="Mondo S.J."/>
            <person name="Dannebaum R.O."/>
            <person name="Kuo R.C."/>
            <person name="Labutti K."/>
            <person name="Haridas S."/>
            <person name="Kuo A."/>
            <person name="Salamov A."/>
            <person name="Ahrendt S.R."/>
            <person name="Lipzen A."/>
            <person name="Sullivan W."/>
            <person name="Andreopoulos W.B."/>
            <person name="Clum A."/>
            <person name="Lindquist E."/>
            <person name="Daum C."/>
            <person name="Ramamoorthy G.K."/>
            <person name="Gryganskyi A."/>
            <person name="Culley D."/>
            <person name="Magnuson J.K."/>
            <person name="James T.Y."/>
            <person name="O'Malley M.A."/>
            <person name="Stajich J.E."/>
            <person name="Spatafora J.W."/>
            <person name="Visel A."/>
            <person name="Grigoriev I.V."/>
        </authorList>
    </citation>
    <scope>NUCLEOTIDE SEQUENCE [LARGE SCALE GENOMIC DNA]</scope>
    <source>
        <strain evidence="1 2">S4</strain>
    </source>
</reference>
<dbReference type="InterPro" id="IPR059162">
    <property type="entry name" value="RIIAD1"/>
</dbReference>
<evidence type="ECO:0000313" key="1">
    <source>
        <dbReference type="EMBL" id="ORX78871.1"/>
    </source>
</evidence>
<gene>
    <name evidence="1" type="ORF">BCR32DRAFT_328365</name>
</gene>
<dbReference type="AlphaFoldDB" id="A0A1Y1WZ83"/>
<dbReference type="Proteomes" id="UP000193944">
    <property type="component" value="Unassembled WGS sequence"/>
</dbReference>
<organism evidence="1 2">
    <name type="scientific">Anaeromyces robustus</name>
    <dbReference type="NCBI Taxonomy" id="1754192"/>
    <lineage>
        <taxon>Eukaryota</taxon>
        <taxon>Fungi</taxon>
        <taxon>Fungi incertae sedis</taxon>
        <taxon>Chytridiomycota</taxon>
        <taxon>Chytridiomycota incertae sedis</taxon>
        <taxon>Neocallimastigomycetes</taxon>
        <taxon>Neocallimastigales</taxon>
        <taxon>Neocallimastigaceae</taxon>
        <taxon>Anaeromyces</taxon>
    </lineage>
</organism>
<proteinExistence type="predicted"/>
<dbReference type="CDD" id="cd22971">
    <property type="entry name" value="DD_RIIAD1"/>
    <property type="match status" value="1"/>
</dbReference>
<dbReference type="OrthoDB" id="10249338at2759"/>
<comment type="caution">
    <text evidence="1">The sequence shown here is derived from an EMBL/GenBank/DDBJ whole genome shotgun (WGS) entry which is preliminary data.</text>
</comment>
<dbReference type="STRING" id="1754192.A0A1Y1WZ83"/>
<protein>
    <submittedName>
        <fullName evidence="1">Uncharacterized protein</fullName>
    </submittedName>
</protein>
<keyword evidence="2" id="KW-1185">Reference proteome</keyword>
<dbReference type="SUPFAM" id="SSF101094">
    <property type="entry name" value="Staphylocoagulase"/>
    <property type="match status" value="1"/>
</dbReference>
<sequence length="92" mass="10867">MDDCQVNGTLLCAEKQKKLMDNMNNIRVSNEKYLREHPEINDIVGYFVSEVLKNKPKDIQEYAAKVLSKDTLREDVARYKEEYIEIQELDKK</sequence>
<evidence type="ECO:0000313" key="2">
    <source>
        <dbReference type="Proteomes" id="UP000193944"/>
    </source>
</evidence>
<dbReference type="EMBL" id="MCFG01000195">
    <property type="protein sequence ID" value="ORX78871.1"/>
    <property type="molecule type" value="Genomic_DNA"/>
</dbReference>